<dbReference type="Proteomes" id="UP000023464">
    <property type="component" value="Unassembled WGS sequence"/>
</dbReference>
<accession>A0A022PHW8</accession>
<protein>
    <submittedName>
        <fullName evidence="1">Tir chaperone protein (CesT) family</fullName>
    </submittedName>
</protein>
<dbReference type="AlphaFoldDB" id="A0A022PHW8"/>
<proteinExistence type="predicted"/>
<name>A0A022PHW8_9GAMM</name>
<organism evidence="1 2">
    <name type="scientific">Photorhabdus aegyptia</name>
    <dbReference type="NCBI Taxonomy" id="2805098"/>
    <lineage>
        <taxon>Bacteria</taxon>
        <taxon>Pseudomonadati</taxon>
        <taxon>Pseudomonadota</taxon>
        <taxon>Gammaproteobacteria</taxon>
        <taxon>Enterobacterales</taxon>
        <taxon>Morganellaceae</taxon>
        <taxon>Photorhabdus</taxon>
    </lineage>
</organism>
<dbReference type="PATRIC" id="fig|1393736.3.peg.2273"/>
<evidence type="ECO:0000313" key="1">
    <source>
        <dbReference type="EMBL" id="EYU15246.1"/>
    </source>
</evidence>
<reference evidence="1 2" key="1">
    <citation type="submission" date="2014-03" db="EMBL/GenBank/DDBJ databases">
        <title>Draft Genome of Photorhabdus luminescens BA1, an Egyptian Isolate.</title>
        <authorList>
            <person name="Ghazal S."/>
            <person name="Hurst S.G.IV."/>
            <person name="Morris K."/>
            <person name="Thomas K."/>
            <person name="Tisa L.S."/>
        </authorList>
    </citation>
    <scope>NUCLEOTIDE SEQUENCE [LARGE SCALE GENOMIC DNA]</scope>
    <source>
        <strain evidence="1 2">BA1</strain>
    </source>
</reference>
<sequence length="136" mass="15057">MSKLEKLCTDFAAQTNIMLNLSTGAVQLNIGDYGPWWLEVDSTGSMLTFHHTVAPFVNSDAEFWLSLNSNINMLGGAWLALHQPTQTIRLCLLQDIERIDATDLANILGNLQKIRAELPFPETKPTTSASAHDIFV</sequence>
<keyword evidence="2" id="KW-1185">Reference proteome</keyword>
<comment type="caution">
    <text evidence="1">The sequence shown here is derived from an EMBL/GenBank/DDBJ whole genome shotgun (WGS) entry which is preliminary data.</text>
</comment>
<dbReference type="RefSeq" id="WP_036778794.1">
    <property type="nucleotide sequence ID" value="NZ_CAWLTM010000086.1"/>
</dbReference>
<dbReference type="CDD" id="cd17024">
    <property type="entry name" value="T3SC_IA_DspF-like"/>
    <property type="match status" value="1"/>
</dbReference>
<gene>
    <name evidence="1" type="ORF">BA1DRAFT_02232</name>
</gene>
<dbReference type="EMBL" id="JFGV01000029">
    <property type="protein sequence ID" value="EYU15246.1"/>
    <property type="molecule type" value="Genomic_DNA"/>
</dbReference>
<dbReference type="SUPFAM" id="SSF69635">
    <property type="entry name" value="Type III secretory system chaperone-like"/>
    <property type="match status" value="1"/>
</dbReference>
<evidence type="ECO:0000313" key="2">
    <source>
        <dbReference type="Proteomes" id="UP000023464"/>
    </source>
</evidence>